<dbReference type="EMBL" id="CP009516">
    <property type="protein sequence ID" value="AKB79236.1"/>
    <property type="molecule type" value="Genomic_DNA"/>
</dbReference>
<sequence>MPAERDEEHLLKVGYTYLIEFYDLEVFPHYCKSFISEKGPRRTEERDGTVWNIFPSGYFPGESTGEQLEFALKYEGVNLQVLAFLFEKVDPDEICEFVKKKPSGKYTRKIWFLYEFLTEKKLPLEDLKAVRYVDLLEEETYYTADRVSSKRHRVYNNLPGNKEFCPLVRKTNLLNNFEAEGLDRRCKSLLKEYPEPMLRRALSYFYTKETKSSFDIEHSKPDQKRSIRFIELLKLAGQKDFCNRDSLIELQKTVIEPRFAGDDYRMTQNYVGESIGRYQEIVHFIPPSPDDLPDLMEGLLRTCKRILSSEIHPVVSAAVVSFGFVFLHPFEDGNGRVHRFLIHHVLGQTGFTPRGVIFPVSATMLKNLDRYDETLELFSKPLLHFVEYTLDEEKRITAQGNHANYYRYIDMTLFTEYLFATILDTIDSEMEAELEYLRNYDRARFVIREIVDMPDRLLDVFITISLQNRGKLSGKKRKSIFSMLTDEEIEKMENCMQKIFGYKNA</sequence>
<keyword evidence="3" id="KW-1185">Reference proteome</keyword>
<dbReference type="STRING" id="1434110.MSHOH_2753"/>
<protein>
    <submittedName>
        <fullName evidence="2">Filamentation induced by cAMP protein Fic</fullName>
    </submittedName>
</protein>
<evidence type="ECO:0000313" key="2">
    <source>
        <dbReference type="EMBL" id="AKB79236.1"/>
    </source>
</evidence>
<dbReference type="KEGG" id="mhor:MSHOH_2753"/>
<feature type="domain" description="Fido" evidence="1">
    <location>
        <begin position="242"/>
        <end position="391"/>
    </location>
</feature>
<dbReference type="GeneID" id="24832064"/>
<dbReference type="PATRIC" id="fig|1434110.4.peg.3552"/>
<dbReference type="OrthoDB" id="350952at2157"/>
<dbReference type="AlphaFoldDB" id="A0A0E3SEA9"/>
<proteinExistence type="predicted"/>
<evidence type="ECO:0000259" key="1">
    <source>
        <dbReference type="PROSITE" id="PS51459"/>
    </source>
</evidence>
<dbReference type="PANTHER" id="PTHR13504">
    <property type="entry name" value="FIDO DOMAIN-CONTAINING PROTEIN DDB_G0283145"/>
    <property type="match status" value="1"/>
</dbReference>
<gene>
    <name evidence="2" type="ORF">MSHOH_2753</name>
</gene>
<organism evidence="2 3">
    <name type="scientific">Methanosarcina horonobensis HB-1 = JCM 15518</name>
    <dbReference type="NCBI Taxonomy" id="1434110"/>
    <lineage>
        <taxon>Archaea</taxon>
        <taxon>Methanobacteriati</taxon>
        <taxon>Methanobacteriota</taxon>
        <taxon>Stenosarchaea group</taxon>
        <taxon>Methanomicrobia</taxon>
        <taxon>Methanosarcinales</taxon>
        <taxon>Methanosarcinaceae</taxon>
        <taxon>Methanosarcina</taxon>
    </lineage>
</organism>
<dbReference type="InterPro" id="IPR036597">
    <property type="entry name" value="Fido-like_dom_sf"/>
</dbReference>
<accession>A0A0E3SEA9</accession>
<dbReference type="InterPro" id="IPR040198">
    <property type="entry name" value="Fido_containing"/>
</dbReference>
<dbReference type="HOGENOM" id="CLU_042149_0_0_2"/>
<dbReference type="InterPro" id="IPR003812">
    <property type="entry name" value="Fido"/>
</dbReference>
<name>A0A0E3SEA9_9EURY</name>
<dbReference type="Pfam" id="PF02661">
    <property type="entry name" value="Fic"/>
    <property type="match status" value="1"/>
</dbReference>
<dbReference type="SUPFAM" id="SSF140931">
    <property type="entry name" value="Fic-like"/>
    <property type="match status" value="1"/>
</dbReference>
<evidence type="ECO:0000313" key="3">
    <source>
        <dbReference type="Proteomes" id="UP000033101"/>
    </source>
</evidence>
<dbReference type="Proteomes" id="UP000033101">
    <property type="component" value="Chromosome"/>
</dbReference>
<dbReference type="PANTHER" id="PTHR13504:SF38">
    <property type="entry name" value="FIDO DOMAIN-CONTAINING PROTEIN"/>
    <property type="match status" value="1"/>
</dbReference>
<reference evidence="2 3" key="1">
    <citation type="submission" date="2014-07" db="EMBL/GenBank/DDBJ databases">
        <title>Methanogenic archaea and the global carbon cycle.</title>
        <authorList>
            <person name="Henriksen J.R."/>
            <person name="Luke J."/>
            <person name="Reinhart S."/>
            <person name="Benedict M.N."/>
            <person name="Youngblut N.D."/>
            <person name="Metcalf M.E."/>
            <person name="Whitaker R.J."/>
            <person name="Metcalf W.W."/>
        </authorList>
    </citation>
    <scope>NUCLEOTIDE SEQUENCE [LARGE SCALE GENOMIC DNA]</scope>
    <source>
        <strain evidence="2 3">HB-1</strain>
    </source>
</reference>
<dbReference type="Gene3D" id="1.10.3290.10">
    <property type="entry name" value="Fido-like domain"/>
    <property type="match status" value="1"/>
</dbReference>
<dbReference type="RefSeq" id="WP_048140762.1">
    <property type="nucleotide sequence ID" value="NZ_CP009516.1"/>
</dbReference>
<dbReference type="PROSITE" id="PS51459">
    <property type="entry name" value="FIDO"/>
    <property type="match status" value="1"/>
</dbReference>